<evidence type="ECO:0000313" key="10">
    <source>
        <dbReference type="Proteomes" id="UP000597762"/>
    </source>
</evidence>
<dbReference type="InterPro" id="IPR036919">
    <property type="entry name" value="Ribo_uL30_ferredoxin-like_sf"/>
</dbReference>
<dbReference type="FunFam" id="3.30.1390.20:FF:000002">
    <property type="entry name" value="60S ribosomal protein L7"/>
    <property type="match status" value="1"/>
</dbReference>
<feature type="compositionally biased region" description="Basic and acidic residues" evidence="6">
    <location>
        <begin position="202"/>
        <end position="215"/>
    </location>
</feature>
<evidence type="ECO:0000313" key="9">
    <source>
        <dbReference type="EMBL" id="CAE1321304.1"/>
    </source>
</evidence>
<evidence type="ECO:0000256" key="4">
    <source>
        <dbReference type="ARBA" id="ARBA00040575"/>
    </source>
</evidence>
<dbReference type="PANTHER" id="PTHR11524:SF16">
    <property type="entry name" value="LARGE RIBOSOMAL SUBUNIT PROTEIN UL30"/>
    <property type="match status" value="1"/>
</dbReference>
<dbReference type="InterPro" id="IPR012988">
    <property type="entry name" value="Ribosomal_uL30_N_euk"/>
</dbReference>
<dbReference type="FunFam" id="3.30.1390.20:FF:000003">
    <property type="entry name" value="60S ribosomal protein L7"/>
    <property type="match status" value="1"/>
</dbReference>
<feature type="compositionally biased region" description="Basic and acidic residues" evidence="6">
    <location>
        <begin position="38"/>
        <end position="48"/>
    </location>
</feature>
<feature type="compositionally biased region" description="Low complexity" evidence="6">
    <location>
        <begin position="110"/>
        <end position="145"/>
    </location>
</feature>
<feature type="compositionally biased region" description="Basic and acidic residues" evidence="6">
    <location>
        <begin position="146"/>
        <end position="158"/>
    </location>
</feature>
<feature type="compositionally biased region" description="Basic residues" evidence="6">
    <location>
        <begin position="279"/>
        <end position="291"/>
    </location>
</feature>
<evidence type="ECO:0000256" key="2">
    <source>
        <dbReference type="ARBA" id="ARBA00022980"/>
    </source>
</evidence>
<comment type="similarity">
    <text evidence="1">Belongs to the universal ribosomal protein uL30 family.</text>
</comment>
<reference evidence="9" key="1">
    <citation type="submission" date="2021-01" db="EMBL/GenBank/DDBJ databases">
        <authorList>
            <person name="Li R."/>
            <person name="Bekaert M."/>
        </authorList>
    </citation>
    <scope>NUCLEOTIDE SEQUENCE</scope>
    <source>
        <strain evidence="9">Farmed</strain>
    </source>
</reference>
<keyword evidence="2" id="KW-0689">Ribosomal protein</keyword>
<feature type="compositionally biased region" description="Basic and acidic residues" evidence="6">
    <location>
        <begin position="176"/>
        <end position="187"/>
    </location>
</feature>
<feature type="compositionally biased region" description="Low complexity" evidence="6">
    <location>
        <begin position="188"/>
        <end position="201"/>
    </location>
</feature>
<protein>
    <recommendedName>
        <fullName evidence="4">Large ribosomal subunit protein uL30</fullName>
    </recommendedName>
    <alternativeName>
        <fullName evidence="5">60S ribosomal protein L7</fullName>
    </alternativeName>
</protein>
<sequence length="548" mass="57997">MCRIIGGRGDKCLGIPGFSFSAIRLFGLGACGKMVEEKKKPTGAEGKKPAATPKAKPAAGATSKAKPGAAAPAASTAPKAKGGATATPAAKAKGGAATAAPAAKAKGGAATATAPKGKGGAAAATPAPKVKGGATATPTPKAKAAAGKDKPATAKDKAAATAAKAKPGAAKAKPAAAKDKTAKDKPAAAKAKPTAGKAKPAVGKDKATAVKDKVAKGKPAATAAKAKLAAAKAKLAGAKAKTAAGAPKGKTAAADGTKRTKLKRPASASGDKRTGPGASKKKKIIVYQKKKVSSEAKKGTKDEKTATPRTIPKIPESVLKKRKLKQMRITSRAKAVLKEKTLRKKKRMVMFKRAEKYVKEYRQQARDEIRLRRMARRAGNFYVPDEPKVAFIMRIRGINGVHPRPRKVMQLFRLRQINNGVFVKVNKATLHMIKICEPYITWGYPNLKSVRELIYKRGYGKIDKKRIPLTDNALIEKKLGRFGIICMEDLIHEIYTAGKQFKHASNFLWPFKLSTPRGGWVRKYNHYNDGGDFGNREEKINALLRKMV</sequence>
<dbReference type="Proteomes" id="UP000597762">
    <property type="component" value="Unassembled WGS sequence"/>
</dbReference>
<accession>A0A812EIC2</accession>
<feature type="compositionally biased region" description="Low complexity" evidence="6">
    <location>
        <begin position="217"/>
        <end position="255"/>
    </location>
</feature>
<name>A0A812EIC2_ACAPH</name>
<dbReference type="GO" id="GO:0003735">
    <property type="term" value="F:structural constituent of ribosome"/>
    <property type="evidence" value="ECO:0007669"/>
    <property type="project" value="TreeGrafter"/>
</dbReference>
<dbReference type="FunFam" id="1.10.15.30:FF:000001">
    <property type="entry name" value="60S ribosomal protein L7"/>
    <property type="match status" value="1"/>
</dbReference>
<dbReference type="InterPro" id="IPR039699">
    <property type="entry name" value="Ribosomal_uL30"/>
</dbReference>
<dbReference type="InterPro" id="IPR035808">
    <property type="entry name" value="Ribosomal_uL30_euk_arc"/>
</dbReference>
<evidence type="ECO:0000259" key="8">
    <source>
        <dbReference type="Pfam" id="PF08079"/>
    </source>
</evidence>
<dbReference type="GO" id="GO:0003723">
    <property type="term" value="F:RNA binding"/>
    <property type="evidence" value="ECO:0007669"/>
    <property type="project" value="InterPro"/>
</dbReference>
<feature type="region of interest" description="Disordered" evidence="6">
    <location>
        <begin position="110"/>
        <end position="308"/>
    </location>
</feature>
<evidence type="ECO:0000256" key="3">
    <source>
        <dbReference type="ARBA" id="ARBA00023274"/>
    </source>
</evidence>
<evidence type="ECO:0000256" key="5">
    <source>
        <dbReference type="ARBA" id="ARBA00041271"/>
    </source>
</evidence>
<feature type="region of interest" description="Disordered" evidence="6">
    <location>
        <begin position="38"/>
        <end position="90"/>
    </location>
</feature>
<dbReference type="SUPFAM" id="SSF55129">
    <property type="entry name" value="Ribosomal protein L30p/L7e"/>
    <property type="match status" value="1"/>
</dbReference>
<feature type="compositionally biased region" description="Low complexity" evidence="6">
    <location>
        <begin position="49"/>
        <end position="90"/>
    </location>
</feature>
<feature type="domain" description="Large ribosomal subunit protein uL30 N-terminal eukaryotes" evidence="8">
    <location>
        <begin position="314"/>
        <end position="385"/>
    </location>
</feature>
<keyword evidence="3" id="KW-0687">Ribonucleoprotein</keyword>
<dbReference type="PANTHER" id="PTHR11524">
    <property type="entry name" value="60S RIBOSOMAL PROTEIN L7"/>
    <property type="match status" value="1"/>
</dbReference>
<evidence type="ECO:0000256" key="1">
    <source>
        <dbReference type="ARBA" id="ARBA00007594"/>
    </source>
</evidence>
<dbReference type="NCBIfam" id="TIGR01310">
    <property type="entry name" value="uL30_euk"/>
    <property type="match status" value="1"/>
</dbReference>
<dbReference type="Pfam" id="PF08079">
    <property type="entry name" value="Ribosomal_L30_N"/>
    <property type="match status" value="1"/>
</dbReference>
<organism evidence="9 10">
    <name type="scientific">Acanthosepion pharaonis</name>
    <name type="common">Pharaoh cuttlefish</name>
    <name type="synonym">Sepia pharaonis</name>
    <dbReference type="NCBI Taxonomy" id="158019"/>
    <lineage>
        <taxon>Eukaryota</taxon>
        <taxon>Metazoa</taxon>
        <taxon>Spiralia</taxon>
        <taxon>Lophotrochozoa</taxon>
        <taxon>Mollusca</taxon>
        <taxon>Cephalopoda</taxon>
        <taxon>Coleoidea</taxon>
        <taxon>Decapodiformes</taxon>
        <taxon>Sepiida</taxon>
        <taxon>Sepiina</taxon>
        <taxon>Sepiidae</taxon>
        <taxon>Acanthosepion</taxon>
    </lineage>
</organism>
<dbReference type="Gene3D" id="3.30.1390.20">
    <property type="entry name" value="Ribosomal protein L30, ferredoxin-like fold domain"/>
    <property type="match status" value="2"/>
</dbReference>
<comment type="caution">
    <text evidence="9">The sequence shown here is derived from an EMBL/GenBank/DDBJ whole genome shotgun (WGS) entry which is preliminary data.</text>
</comment>
<feature type="compositionally biased region" description="Basic and acidic residues" evidence="6">
    <location>
        <begin position="292"/>
        <end position="306"/>
    </location>
</feature>
<dbReference type="InterPro" id="IPR005998">
    <property type="entry name" value="Ribosomal_uL30_euk"/>
</dbReference>
<gene>
    <name evidence="9" type="ORF">SPHA_71394</name>
</gene>
<dbReference type="Pfam" id="PF00327">
    <property type="entry name" value="Ribosomal_L30"/>
    <property type="match status" value="1"/>
</dbReference>
<dbReference type="GO" id="GO:0000463">
    <property type="term" value="P:maturation of LSU-rRNA from tricistronic rRNA transcript (SSU-rRNA, 5.8S rRNA, LSU-rRNA)"/>
    <property type="evidence" value="ECO:0007669"/>
    <property type="project" value="TreeGrafter"/>
</dbReference>
<dbReference type="InterPro" id="IPR016082">
    <property type="entry name" value="Ribosomal_uL30_ferredoxin-like"/>
</dbReference>
<dbReference type="EMBL" id="CAHIKZ030005227">
    <property type="protein sequence ID" value="CAE1321304.1"/>
    <property type="molecule type" value="Genomic_DNA"/>
</dbReference>
<proteinExistence type="inferred from homology"/>
<keyword evidence="10" id="KW-1185">Reference proteome</keyword>
<feature type="compositionally biased region" description="Low complexity" evidence="6">
    <location>
        <begin position="159"/>
        <end position="175"/>
    </location>
</feature>
<evidence type="ECO:0000256" key="6">
    <source>
        <dbReference type="SAM" id="MobiDB-lite"/>
    </source>
</evidence>
<feature type="domain" description="Large ribosomal subunit protein uL30-like ferredoxin-like fold" evidence="7">
    <location>
        <begin position="390"/>
        <end position="440"/>
    </location>
</feature>
<dbReference type="OrthoDB" id="28644at2759"/>
<dbReference type="AlphaFoldDB" id="A0A812EIC2"/>
<evidence type="ECO:0000259" key="7">
    <source>
        <dbReference type="Pfam" id="PF00327"/>
    </source>
</evidence>
<dbReference type="CDD" id="cd01657">
    <property type="entry name" value="Ribosomal_L7_archeal_euk"/>
    <property type="match status" value="1"/>
</dbReference>
<dbReference type="GO" id="GO:0022625">
    <property type="term" value="C:cytosolic large ribosomal subunit"/>
    <property type="evidence" value="ECO:0007669"/>
    <property type="project" value="TreeGrafter"/>
</dbReference>